<dbReference type="GO" id="GO:0003352">
    <property type="term" value="P:regulation of cilium movement"/>
    <property type="evidence" value="ECO:0007669"/>
    <property type="project" value="TreeGrafter"/>
</dbReference>
<feature type="coiled-coil region" evidence="3">
    <location>
        <begin position="62"/>
        <end position="213"/>
    </location>
</feature>
<dbReference type="Pfam" id="PF14772">
    <property type="entry name" value="NYD-SP28"/>
    <property type="match status" value="1"/>
</dbReference>
<dbReference type="InterPro" id="IPR039750">
    <property type="entry name" value="DRC1/DRC2"/>
</dbReference>
<comment type="caution">
    <text evidence="6">The sequence shown here is derived from an EMBL/GenBank/DDBJ whole genome shotgun (WGS) entry which is preliminary data.</text>
</comment>
<dbReference type="GO" id="GO:0060285">
    <property type="term" value="P:cilium-dependent cell motility"/>
    <property type="evidence" value="ECO:0007669"/>
    <property type="project" value="TreeGrafter"/>
</dbReference>
<evidence type="ECO:0000256" key="1">
    <source>
        <dbReference type="ARBA" id="ARBA00009688"/>
    </source>
</evidence>
<evidence type="ECO:0000313" key="6">
    <source>
        <dbReference type="EMBL" id="KAG9396796.1"/>
    </source>
</evidence>
<protein>
    <submittedName>
        <fullName evidence="6">Sperm tail C-terminal domain</fullName>
    </submittedName>
</protein>
<name>A0A8J6AWS4_9EUKA</name>
<sequence length="468" mass="54979">MELDLDEKALAERDAETSRKALQIAWSKLEELAGADPYRILEELDELKRQCDEVLAAKTALVESLDNKLSQKDEEYARTLRNQETEIRDVVSQMQANFDKMRKNYEEELAQLEESFMRQRSDLLKANREEMDVVVEERRALEVSSIEQRQKMIAEYHEKIDETRRKDMEEYQLLKMEKEQEAATLEQQLEDMRATYQLNAEKLEYNYRVLNERDIETSNLISQNKRKIGKLGDLLAKAVAAYEKSEKHHRHDNDKLTADYKAATERFHQLQEKFKHFEADDAKRFRETWSLHQEEFIARLAKIVIADQSIHREVLGIQWEPPAEMTQLLRELGLVGHLRQRLEYLSAGIEGPDLDWLVESETAESTDPARDESEFWKRLSHLFPARRTQLWTNVERGLQELHSTLLERTKLYEQNSAIAAQNEELRGWLREHLASEVNDQLIVPPARIVHEEPAVVMSGAQRVAMRQR</sequence>
<dbReference type="AlphaFoldDB" id="A0A8J6AWS4"/>
<dbReference type="PANTHER" id="PTHR21625:SF1">
    <property type="entry name" value="DYNEIN REGULATORY COMPLEX PROTEIN 1"/>
    <property type="match status" value="1"/>
</dbReference>
<keyword evidence="7" id="KW-1185">Reference proteome</keyword>
<dbReference type="OrthoDB" id="10260459at2759"/>
<evidence type="ECO:0000256" key="2">
    <source>
        <dbReference type="ARBA" id="ARBA00023054"/>
    </source>
</evidence>
<proteinExistence type="inferred from homology"/>
<reference evidence="6" key="1">
    <citation type="submission" date="2021-05" db="EMBL/GenBank/DDBJ databases">
        <title>A free-living protist that lacks canonical eukaryotic 1 DNA replication and segregation systems.</title>
        <authorList>
            <person name="Salas-Leiva D.E."/>
            <person name="Tromer E.C."/>
            <person name="Curtis B.A."/>
            <person name="Jerlstrom-Hultqvist J."/>
            <person name="Kolisko M."/>
            <person name="Yi Z."/>
            <person name="Salas-Leiva J.S."/>
            <person name="Gallot-Lavallee L."/>
            <person name="Kops G.J.P.L."/>
            <person name="Archibald J.M."/>
            <person name="Simpson A.G.B."/>
            <person name="Roger A.J."/>
        </authorList>
    </citation>
    <scope>NUCLEOTIDE SEQUENCE</scope>
    <source>
        <strain evidence="6">BICM</strain>
    </source>
</reference>
<dbReference type="InterPro" id="IPR029440">
    <property type="entry name" value="DRC1_C"/>
</dbReference>
<organism evidence="6 7">
    <name type="scientific">Carpediemonas membranifera</name>
    <dbReference type="NCBI Taxonomy" id="201153"/>
    <lineage>
        <taxon>Eukaryota</taxon>
        <taxon>Metamonada</taxon>
        <taxon>Carpediemonas-like organisms</taxon>
        <taxon>Carpediemonas</taxon>
    </lineage>
</organism>
<feature type="domain" description="Dynein regulatory complex protein 1 C-terminal" evidence="5">
    <location>
        <begin position="374"/>
        <end position="433"/>
    </location>
</feature>
<feature type="coiled-coil region" evidence="3">
    <location>
        <begin position="253"/>
        <end position="280"/>
    </location>
</feature>
<comment type="similarity">
    <text evidence="1">Belongs to the DRC1 family.</text>
</comment>
<feature type="domain" description="Dynein regulatory complex protein 1/2 N-terminal" evidence="4">
    <location>
        <begin position="16"/>
        <end position="87"/>
    </location>
</feature>
<gene>
    <name evidence="6" type="ORF">J8273_1839</name>
</gene>
<accession>A0A8J6AWS4</accession>
<dbReference type="PANTHER" id="PTHR21625">
    <property type="entry name" value="NYD-SP28 PROTEIN"/>
    <property type="match status" value="1"/>
</dbReference>
<dbReference type="Pfam" id="PF14775">
    <property type="entry name" value="NYD-SP28_assoc"/>
    <property type="match status" value="1"/>
</dbReference>
<evidence type="ECO:0000256" key="3">
    <source>
        <dbReference type="SAM" id="Coils"/>
    </source>
</evidence>
<evidence type="ECO:0000313" key="7">
    <source>
        <dbReference type="Proteomes" id="UP000717585"/>
    </source>
</evidence>
<dbReference type="GO" id="GO:0070286">
    <property type="term" value="P:axonemal dynein complex assembly"/>
    <property type="evidence" value="ECO:0007669"/>
    <property type="project" value="InterPro"/>
</dbReference>
<dbReference type="InterPro" id="IPR039505">
    <property type="entry name" value="DRC1/2_N"/>
</dbReference>
<dbReference type="Proteomes" id="UP000717585">
    <property type="component" value="Unassembled WGS sequence"/>
</dbReference>
<keyword evidence="2 3" id="KW-0175">Coiled coil</keyword>
<dbReference type="GO" id="GO:0005858">
    <property type="term" value="C:axonemal dynein complex"/>
    <property type="evidence" value="ECO:0007669"/>
    <property type="project" value="InterPro"/>
</dbReference>
<dbReference type="EMBL" id="JAHDYR010000005">
    <property type="protein sequence ID" value="KAG9396796.1"/>
    <property type="molecule type" value="Genomic_DNA"/>
</dbReference>
<evidence type="ECO:0000259" key="4">
    <source>
        <dbReference type="Pfam" id="PF14772"/>
    </source>
</evidence>
<evidence type="ECO:0000259" key="5">
    <source>
        <dbReference type="Pfam" id="PF14775"/>
    </source>
</evidence>